<keyword evidence="2" id="KW-0813">Transport</keyword>
<sequence length="557" mass="63089">MLFFRNRHPSNQQAAGVENHTVENIVDYNNANTEPSKAANENFYFWTRPGTSDREIKLVQKLDLCILTFCCLTFFAKDLDRNNITNAYVSGMKEDLGLYGNQLNWFTTWFQIGYIVGQIPSQILLTKISPRYYLPAAEFLWSFLVLFVYKANSANTIYILRFFIGACEAASWPGLHYMIGTWYRNHEINKRAGIFTAAGIAATMFSGYIQAGIYQHMDNHLGLRGWRWLFIIDFLITCPMVVIGLVLIPDPLYEKKSWWMTEEERQMSMRRLEADEREPLGKFDMSLFRRVLGRWHFWIFVRLIESNRGLAALTNSSIKVTAFSLQYFAYQAPTTSTMALWLKSEGRFSVPQINNLPTVYSAVSIVFMLCSGAYNDWRGTQMESLLFICATMIISTSILVAWDVNEGAKFFAFYIAGTIQSMFPILVSWAHRACATDAEERAIVIGSMNSIGLAHGTWWNQVFVPTVEAPRFSRGYKAGLAASLALTAWMPVVWWFSKNQDKKSGVTAERAREGSYPNLSEAETGSVPGSATNEKPSSGSVGDRKREEKAANAAMAI</sequence>
<dbReference type="FunFam" id="1.20.1250.20:FF:000065">
    <property type="entry name" value="Putative MFS pantothenate transporter"/>
    <property type="match status" value="1"/>
</dbReference>
<dbReference type="Pfam" id="PF07690">
    <property type="entry name" value="MFS_1"/>
    <property type="match status" value="1"/>
</dbReference>
<keyword evidence="5 8" id="KW-0472">Membrane</keyword>
<keyword evidence="4 8" id="KW-1133">Transmembrane helix</keyword>
<keyword evidence="10" id="KW-1185">Reference proteome</keyword>
<dbReference type="Proteomes" id="UP000256645">
    <property type="component" value="Unassembled WGS sequence"/>
</dbReference>
<feature type="transmembrane region" description="Helical" evidence="8">
    <location>
        <begin position="478"/>
        <end position="496"/>
    </location>
</feature>
<dbReference type="InterPro" id="IPR036259">
    <property type="entry name" value="MFS_trans_sf"/>
</dbReference>
<feature type="transmembrane region" description="Helical" evidence="8">
    <location>
        <begin position="226"/>
        <end position="248"/>
    </location>
</feature>
<dbReference type="GO" id="GO:0022857">
    <property type="term" value="F:transmembrane transporter activity"/>
    <property type="evidence" value="ECO:0007669"/>
    <property type="project" value="InterPro"/>
</dbReference>
<comment type="subcellular location">
    <subcellularLocation>
        <location evidence="1">Membrane</location>
        <topology evidence="1">Multi-pass membrane protein</topology>
    </subcellularLocation>
</comment>
<feature type="transmembrane region" description="Helical" evidence="8">
    <location>
        <begin position="385"/>
        <end position="404"/>
    </location>
</feature>
<evidence type="ECO:0000256" key="2">
    <source>
        <dbReference type="ARBA" id="ARBA00022448"/>
    </source>
</evidence>
<comment type="caution">
    <text evidence="9">The sequence shown here is derived from an EMBL/GenBank/DDBJ whole genome shotgun (WGS) entry which is preliminary data.</text>
</comment>
<reference evidence="9 10" key="1">
    <citation type="journal article" date="2018" name="IMA Fungus">
        <title>IMA Genome-F 9: Draft genome sequence of Annulohypoxylon stygium, Aspergillus mulundensis, Berkeleyomyces basicola (syn. Thielaviopsis basicola), Ceratocystis smalleyi, two Cercospora beticola strains, Coleophoma cylindrospora, Fusarium fracticaudum, Phialophora cf. hyalina, and Morchella septimelata.</title>
        <authorList>
            <person name="Wingfield B.D."/>
            <person name="Bills G.F."/>
            <person name="Dong Y."/>
            <person name="Huang W."/>
            <person name="Nel W.J."/>
            <person name="Swalarsk-Parry B.S."/>
            <person name="Vaghefi N."/>
            <person name="Wilken P.M."/>
            <person name="An Z."/>
            <person name="de Beer Z.W."/>
            <person name="De Vos L."/>
            <person name="Chen L."/>
            <person name="Duong T.A."/>
            <person name="Gao Y."/>
            <person name="Hammerbacher A."/>
            <person name="Kikkert J.R."/>
            <person name="Li Y."/>
            <person name="Li H."/>
            <person name="Li K."/>
            <person name="Li Q."/>
            <person name="Liu X."/>
            <person name="Ma X."/>
            <person name="Naidoo K."/>
            <person name="Pethybridge S.J."/>
            <person name="Sun J."/>
            <person name="Steenkamp E.T."/>
            <person name="van der Nest M.A."/>
            <person name="van Wyk S."/>
            <person name="Wingfield M.J."/>
            <person name="Xiong C."/>
            <person name="Yue Q."/>
            <person name="Zhang X."/>
        </authorList>
    </citation>
    <scope>NUCLEOTIDE SEQUENCE [LARGE SCALE GENOMIC DNA]</scope>
    <source>
        <strain evidence="9 10">BP6252</strain>
    </source>
</reference>
<accession>A0A3D8Q4L5</accession>
<name>A0A3D8Q4L5_9HELO</name>
<protein>
    <submittedName>
        <fullName evidence="9">MFS general substrate transporter-33</fullName>
    </submittedName>
</protein>
<evidence type="ECO:0000256" key="1">
    <source>
        <dbReference type="ARBA" id="ARBA00004141"/>
    </source>
</evidence>
<dbReference type="SUPFAM" id="SSF103473">
    <property type="entry name" value="MFS general substrate transporter"/>
    <property type="match status" value="1"/>
</dbReference>
<evidence type="ECO:0000256" key="3">
    <source>
        <dbReference type="ARBA" id="ARBA00022692"/>
    </source>
</evidence>
<dbReference type="AlphaFoldDB" id="A0A3D8Q4L5"/>
<feature type="transmembrane region" description="Helical" evidence="8">
    <location>
        <begin position="410"/>
        <end position="430"/>
    </location>
</feature>
<comment type="similarity">
    <text evidence="6">Belongs to the major facilitator superfamily. Allantoate permease family.</text>
</comment>
<feature type="transmembrane region" description="Helical" evidence="8">
    <location>
        <begin position="442"/>
        <end position="458"/>
    </location>
</feature>
<gene>
    <name evidence="9" type="ORF">BP6252_13975</name>
</gene>
<feature type="transmembrane region" description="Helical" evidence="8">
    <location>
        <begin position="157"/>
        <end position="180"/>
    </location>
</feature>
<evidence type="ECO:0000313" key="9">
    <source>
        <dbReference type="EMBL" id="RDW56752.1"/>
    </source>
</evidence>
<organism evidence="9 10">
    <name type="scientific">Coleophoma cylindrospora</name>
    <dbReference type="NCBI Taxonomy" id="1849047"/>
    <lineage>
        <taxon>Eukaryota</taxon>
        <taxon>Fungi</taxon>
        <taxon>Dikarya</taxon>
        <taxon>Ascomycota</taxon>
        <taxon>Pezizomycotina</taxon>
        <taxon>Leotiomycetes</taxon>
        <taxon>Helotiales</taxon>
        <taxon>Dermateaceae</taxon>
        <taxon>Coleophoma</taxon>
    </lineage>
</organism>
<evidence type="ECO:0000256" key="8">
    <source>
        <dbReference type="SAM" id="Phobius"/>
    </source>
</evidence>
<evidence type="ECO:0000256" key="5">
    <source>
        <dbReference type="ARBA" id="ARBA00023136"/>
    </source>
</evidence>
<evidence type="ECO:0000256" key="4">
    <source>
        <dbReference type="ARBA" id="ARBA00022989"/>
    </source>
</evidence>
<dbReference type="PANTHER" id="PTHR43791:SF39">
    <property type="entry name" value="TRANSPORTER LIZ1_SEO1, PUTATIVE (AFU_ORTHOLOGUE AFUA_3G00980)-RELATED"/>
    <property type="match status" value="1"/>
</dbReference>
<feature type="compositionally biased region" description="Polar residues" evidence="7">
    <location>
        <begin position="517"/>
        <end position="540"/>
    </location>
</feature>
<proteinExistence type="inferred from homology"/>
<evidence type="ECO:0000256" key="6">
    <source>
        <dbReference type="ARBA" id="ARBA00037968"/>
    </source>
</evidence>
<dbReference type="GO" id="GO:0016020">
    <property type="term" value="C:membrane"/>
    <property type="evidence" value="ECO:0007669"/>
    <property type="project" value="UniProtKB-SubCell"/>
</dbReference>
<dbReference type="EMBL" id="PDLM01000029">
    <property type="protein sequence ID" value="RDW56752.1"/>
    <property type="molecule type" value="Genomic_DNA"/>
</dbReference>
<feature type="transmembrane region" description="Helical" evidence="8">
    <location>
        <begin position="192"/>
        <end position="214"/>
    </location>
</feature>
<dbReference type="PANTHER" id="PTHR43791">
    <property type="entry name" value="PERMEASE-RELATED"/>
    <property type="match status" value="1"/>
</dbReference>
<evidence type="ECO:0000313" key="10">
    <source>
        <dbReference type="Proteomes" id="UP000256645"/>
    </source>
</evidence>
<dbReference type="InterPro" id="IPR011701">
    <property type="entry name" value="MFS"/>
</dbReference>
<dbReference type="OrthoDB" id="3639251at2759"/>
<dbReference type="Gene3D" id="1.20.1250.20">
    <property type="entry name" value="MFS general substrate transporter like domains"/>
    <property type="match status" value="2"/>
</dbReference>
<evidence type="ECO:0000256" key="7">
    <source>
        <dbReference type="SAM" id="MobiDB-lite"/>
    </source>
</evidence>
<feature type="region of interest" description="Disordered" evidence="7">
    <location>
        <begin position="506"/>
        <end position="557"/>
    </location>
</feature>
<keyword evidence="3 8" id="KW-0812">Transmembrane</keyword>